<dbReference type="GO" id="GO:0006596">
    <property type="term" value="P:polyamine biosynthetic process"/>
    <property type="evidence" value="ECO:0007669"/>
    <property type="project" value="UniProtKB-UniRule"/>
</dbReference>
<dbReference type="NCBIfam" id="NF037959">
    <property type="entry name" value="MFS_SpdSyn"/>
    <property type="match status" value="1"/>
</dbReference>
<accession>A7NN34</accession>
<keyword evidence="8" id="KW-1185">Reference proteome</keyword>
<feature type="transmembrane region" description="Helical" evidence="5">
    <location>
        <begin position="118"/>
        <end position="148"/>
    </location>
</feature>
<dbReference type="GO" id="GO:0016740">
    <property type="term" value="F:transferase activity"/>
    <property type="evidence" value="ECO:0007669"/>
    <property type="project" value="UniProtKB-UniRule"/>
</dbReference>
<dbReference type="RefSeq" id="WP_012121390.1">
    <property type="nucleotide sequence ID" value="NC_009767.1"/>
</dbReference>
<evidence type="ECO:0000256" key="1">
    <source>
        <dbReference type="ARBA" id="ARBA00007867"/>
    </source>
</evidence>
<evidence type="ECO:0000256" key="2">
    <source>
        <dbReference type="ARBA" id="ARBA00022679"/>
    </source>
</evidence>
<dbReference type="OrthoDB" id="9761985at2"/>
<dbReference type="Proteomes" id="UP000000263">
    <property type="component" value="Chromosome"/>
</dbReference>
<reference evidence="7 8" key="1">
    <citation type="submission" date="2007-08" db="EMBL/GenBank/DDBJ databases">
        <title>Complete sequence of Roseiflexus castenholzii DSM 13941.</title>
        <authorList>
            <consortium name="US DOE Joint Genome Institute"/>
            <person name="Copeland A."/>
            <person name="Lucas S."/>
            <person name="Lapidus A."/>
            <person name="Barry K."/>
            <person name="Glavina del Rio T."/>
            <person name="Dalin E."/>
            <person name="Tice H."/>
            <person name="Pitluck S."/>
            <person name="Thompson L.S."/>
            <person name="Brettin T."/>
            <person name="Bruce D."/>
            <person name="Detter J.C."/>
            <person name="Han C."/>
            <person name="Tapia R."/>
            <person name="Schmutz J."/>
            <person name="Larimer F."/>
            <person name="Land M."/>
            <person name="Hauser L."/>
            <person name="Kyrpides N."/>
            <person name="Mikhailova N."/>
            <person name="Bryant D.A."/>
            <person name="Hanada S."/>
            <person name="Tsukatani Y."/>
            <person name="Richardson P."/>
        </authorList>
    </citation>
    <scope>NUCLEOTIDE SEQUENCE [LARGE SCALE GENOMIC DNA]</scope>
    <source>
        <strain evidence="8">DSM 13941 / HLO8</strain>
    </source>
</reference>
<keyword evidence="5" id="KW-0812">Transmembrane</keyword>
<evidence type="ECO:0000259" key="6">
    <source>
        <dbReference type="PROSITE" id="PS51006"/>
    </source>
</evidence>
<evidence type="ECO:0000256" key="4">
    <source>
        <dbReference type="PROSITE-ProRule" id="PRU00354"/>
    </source>
</evidence>
<gene>
    <name evidence="7" type="ordered locus">Rcas_2904</name>
</gene>
<dbReference type="Gene3D" id="3.40.50.150">
    <property type="entry name" value="Vaccinia Virus protein VP39"/>
    <property type="match status" value="1"/>
</dbReference>
<feature type="transmembrane region" description="Helical" evidence="5">
    <location>
        <begin position="160"/>
        <end position="184"/>
    </location>
</feature>
<keyword evidence="5" id="KW-1133">Transmembrane helix</keyword>
<feature type="active site" description="Proton acceptor" evidence="4">
    <location>
        <position position="411"/>
    </location>
</feature>
<protein>
    <submittedName>
        <fullName evidence="7">Spermidine synthase-like protein</fullName>
    </submittedName>
</protein>
<feature type="transmembrane region" description="Helical" evidence="5">
    <location>
        <begin position="25"/>
        <end position="45"/>
    </location>
</feature>
<sequence>MSHEATVTSPETNATVNTAPRTASVLAGTVFLCGVGTLGVEMIASRLLAPYFGTSQPIWAAVIGLTLVYLAVGYHVGGRIADRYPDERLLYRLVLLSGVATALIPPLAAPILGFAQRAVAHLAVGGFIGALFGVLALFAVPVTLLAMVGPFAVRLQLHRAAAGVSVAGATAGTVSAISTVGSIIGTFLTVLVLIPAIGAAATTYVYAGLLVALGALGARGWGALLALALTTALAGYTFFSSGPIKSAGCDGCTLIAEYESPYNYIQVATRQDPEYGQQVVLLLNEGLAVHSIYNTAYDGDPLDTLTGGGPWDYFAIAPFVVPGRDPASVRSLAMLGSAAGTTPAQFLAIFGPDTHIDAVEIDPMIIDVGRRFFNMRDAATGPDHPNYRVYAEDARYWLATRGGVYDVIGMDAYHQPYIPFHLTTVEFFRLVQQHLAPDGVAVVNAGLGPDGDDRLSRAIVATMEQVFPQVIVIETAHLSNQIIIGVNRNVGDGYANLLDAYARIEHPALRRTLERVYVPTRQPAATYAPFTDDRAPVERLVDSLIFDALTR</sequence>
<dbReference type="CDD" id="cd02440">
    <property type="entry name" value="AdoMet_MTases"/>
    <property type="match status" value="1"/>
</dbReference>
<organism evidence="7 8">
    <name type="scientific">Roseiflexus castenholzii (strain DSM 13941 / HLO8)</name>
    <dbReference type="NCBI Taxonomy" id="383372"/>
    <lineage>
        <taxon>Bacteria</taxon>
        <taxon>Bacillati</taxon>
        <taxon>Chloroflexota</taxon>
        <taxon>Chloroflexia</taxon>
        <taxon>Chloroflexales</taxon>
        <taxon>Roseiflexineae</taxon>
        <taxon>Roseiflexaceae</taxon>
        <taxon>Roseiflexus</taxon>
    </lineage>
</organism>
<feature type="domain" description="PABS" evidence="6">
    <location>
        <begin position="352"/>
        <end position="495"/>
    </location>
</feature>
<proteinExistence type="inferred from homology"/>
<keyword evidence="5" id="KW-0472">Membrane</keyword>
<dbReference type="AlphaFoldDB" id="A7NN34"/>
<dbReference type="InterPro" id="IPR030374">
    <property type="entry name" value="PABS"/>
</dbReference>
<dbReference type="HOGENOM" id="CLU_008530_1_0_0"/>
<evidence type="ECO:0000313" key="8">
    <source>
        <dbReference type="Proteomes" id="UP000000263"/>
    </source>
</evidence>
<feature type="transmembrane region" description="Helical" evidence="5">
    <location>
        <begin position="89"/>
        <end position="112"/>
    </location>
</feature>
<dbReference type="PANTHER" id="PTHR43317">
    <property type="entry name" value="THERMOSPERMINE SYNTHASE ACAULIS5"/>
    <property type="match status" value="1"/>
</dbReference>
<name>A7NN34_ROSCS</name>
<dbReference type="InterPro" id="IPR029063">
    <property type="entry name" value="SAM-dependent_MTases_sf"/>
</dbReference>
<dbReference type="KEGG" id="rca:Rcas_2904"/>
<dbReference type="STRING" id="383372.Rcas_2904"/>
<dbReference type="Pfam" id="PF01564">
    <property type="entry name" value="Spermine_synth"/>
    <property type="match status" value="1"/>
</dbReference>
<feature type="transmembrane region" description="Helical" evidence="5">
    <location>
        <begin position="190"/>
        <end position="213"/>
    </location>
</feature>
<dbReference type="eggNOG" id="COG4262">
    <property type="taxonomic scope" value="Bacteria"/>
</dbReference>
<keyword evidence="2 4" id="KW-0808">Transferase</keyword>
<dbReference type="SUPFAM" id="SSF53335">
    <property type="entry name" value="S-adenosyl-L-methionine-dependent methyltransferases"/>
    <property type="match status" value="1"/>
</dbReference>
<comment type="similarity">
    <text evidence="1">Belongs to the spermidine/spermine synthase family.</text>
</comment>
<evidence type="ECO:0000313" key="7">
    <source>
        <dbReference type="EMBL" id="ABU58966.1"/>
    </source>
</evidence>
<evidence type="ECO:0000256" key="5">
    <source>
        <dbReference type="SAM" id="Phobius"/>
    </source>
</evidence>
<feature type="transmembrane region" description="Helical" evidence="5">
    <location>
        <begin position="57"/>
        <end position="77"/>
    </location>
</feature>
<dbReference type="EMBL" id="CP000804">
    <property type="protein sequence ID" value="ABU58966.1"/>
    <property type="molecule type" value="Genomic_DNA"/>
</dbReference>
<dbReference type="PROSITE" id="PS51006">
    <property type="entry name" value="PABS_2"/>
    <property type="match status" value="1"/>
</dbReference>
<keyword evidence="3 4" id="KW-0620">Polyamine biosynthesis</keyword>
<evidence type="ECO:0000256" key="3">
    <source>
        <dbReference type="ARBA" id="ARBA00023115"/>
    </source>
</evidence>
<dbReference type="PANTHER" id="PTHR43317:SF1">
    <property type="entry name" value="THERMOSPERMINE SYNTHASE ACAULIS5"/>
    <property type="match status" value="1"/>
</dbReference>
<feature type="transmembrane region" description="Helical" evidence="5">
    <location>
        <begin position="220"/>
        <end position="239"/>
    </location>
</feature>